<sequence length="165" mass="18167">MGIFDTIKNNEKTAASLIGGVASLGLSLLAKSGEGKAQAKDYEYRASLAEENAKRADVLYLEREEQARREGLFDAGLFRMKAEMSGLSGASLDMWVGQRYHDAYKGVVNARTTREQTVSRFMKEAGWHRDNKGATDSSTFWSKAAIGLSGATKVGLDDLYEKWKS</sequence>
<dbReference type="RefSeq" id="WP_045960972.1">
    <property type="nucleotide sequence ID" value="NZ_JMTK01000004.1"/>
</dbReference>
<dbReference type="AlphaFoldDB" id="A0A0F4VJ12"/>
<name>A0A0F4VJ12_9HYPH</name>
<accession>A0A0F4VJ12</accession>
<evidence type="ECO:0000313" key="1">
    <source>
        <dbReference type="EMBL" id="KJZ81498.1"/>
    </source>
</evidence>
<dbReference type="PATRIC" id="fig|556287.8.peg.1171"/>
<comment type="caution">
    <text evidence="1">The sequence shown here is derived from an EMBL/GenBank/DDBJ whole genome shotgun (WGS) entry which is preliminary data.</text>
</comment>
<keyword evidence="2" id="KW-1185">Reference proteome</keyword>
<dbReference type="Proteomes" id="UP000033731">
    <property type="component" value="Unassembled WGS sequence"/>
</dbReference>
<proteinExistence type="predicted"/>
<evidence type="ECO:0000313" key="2">
    <source>
        <dbReference type="Proteomes" id="UP000033731"/>
    </source>
</evidence>
<gene>
    <name evidence="1" type="ORF">DJ66_1176</name>
</gene>
<organism evidence="1 2">
    <name type="scientific">Candidatus Liberibacter solanacearum</name>
    <dbReference type="NCBI Taxonomy" id="556287"/>
    <lineage>
        <taxon>Bacteria</taxon>
        <taxon>Pseudomonadati</taxon>
        <taxon>Pseudomonadota</taxon>
        <taxon>Alphaproteobacteria</taxon>
        <taxon>Hyphomicrobiales</taxon>
        <taxon>Rhizobiaceae</taxon>
        <taxon>Liberibacter</taxon>
    </lineage>
</organism>
<dbReference type="EMBL" id="JMTK01000004">
    <property type="protein sequence ID" value="KJZ81498.1"/>
    <property type="molecule type" value="Genomic_DNA"/>
</dbReference>
<reference evidence="1 2" key="1">
    <citation type="journal article" date="2015" name="Phytopathology">
        <title>Genomes of Candidatus Liberibacter solanacearum haplotype A from New Zealand and the USA suggest significant genome plasticity in the species.</title>
        <authorList>
            <person name="Thompson S.M."/>
            <person name="Johnson C.P."/>
            <person name="Lu A.Y."/>
            <person name="Frampton R.A."/>
            <person name="Sullivan K.L."/>
            <person name="Fiers M.W."/>
            <person name="Crowhurst R.N."/>
            <person name="Pitman A.R."/>
            <person name="Scott I."/>
            <person name="Gudmestad N.C."/>
            <person name="Smith G.R."/>
        </authorList>
    </citation>
    <scope>NUCLEOTIDE SEQUENCE [LARGE SCALE GENOMIC DNA]</scope>
    <source>
        <strain evidence="1 2">LsoNZ1</strain>
    </source>
</reference>
<protein>
    <submittedName>
        <fullName evidence="1">Uncharacterized protein</fullName>
    </submittedName>
</protein>